<comment type="caution">
    <text evidence="2">The sequence shown here is derived from an EMBL/GenBank/DDBJ whole genome shotgun (WGS) entry which is preliminary data.</text>
</comment>
<evidence type="ECO:0000313" key="2">
    <source>
        <dbReference type="EMBL" id="PHH52567.1"/>
    </source>
</evidence>
<reference evidence="2 3" key="1">
    <citation type="journal article" date="2013" name="Fungal Biol.">
        <title>Analysis of microsatellite markers in the genome of the plant pathogen Ceratocystis fimbriata.</title>
        <authorList>
            <person name="Simpson M.C."/>
            <person name="Wilken P.M."/>
            <person name="Coetzee M.P."/>
            <person name="Wingfield M.J."/>
            <person name="Wingfield B.D."/>
        </authorList>
    </citation>
    <scope>NUCLEOTIDE SEQUENCE [LARGE SCALE GENOMIC DNA]</scope>
    <source>
        <strain evidence="2 3">CBS 114723</strain>
    </source>
</reference>
<gene>
    <name evidence="2" type="ORF">CFIMG_005148RA</name>
</gene>
<dbReference type="Proteomes" id="UP000222788">
    <property type="component" value="Unassembled WGS sequence"/>
</dbReference>
<organism evidence="2 3">
    <name type="scientific">Ceratocystis fimbriata CBS 114723</name>
    <dbReference type="NCBI Taxonomy" id="1035309"/>
    <lineage>
        <taxon>Eukaryota</taxon>
        <taxon>Fungi</taxon>
        <taxon>Dikarya</taxon>
        <taxon>Ascomycota</taxon>
        <taxon>Pezizomycotina</taxon>
        <taxon>Sordariomycetes</taxon>
        <taxon>Hypocreomycetidae</taxon>
        <taxon>Microascales</taxon>
        <taxon>Ceratocystidaceae</taxon>
        <taxon>Ceratocystis</taxon>
    </lineage>
</organism>
<sequence length="71" mass="7684">MSGLQAPQVSKNGTNLRSTSTAGLEKWDRPRVYKHRRSRKMGPTSGLQAPQVSKNGTNLGSTGTAGLEKWD</sequence>
<feature type="compositionally biased region" description="Polar residues" evidence="1">
    <location>
        <begin position="1"/>
        <end position="22"/>
    </location>
</feature>
<reference evidence="2 3" key="2">
    <citation type="journal article" date="2013" name="IMA Fungus">
        <title>IMA Genome-F 1: Ceratocystis fimbriata: Draft nuclear genome sequence for the plant pathogen, Ceratocystis fimbriata.</title>
        <authorList>
            <person name="Wilken P.M."/>
            <person name="Steenkamp E.T."/>
            <person name="Wingfield M.J."/>
            <person name="de Beer Z.W."/>
            <person name="Wingfield B.D."/>
        </authorList>
    </citation>
    <scope>NUCLEOTIDE SEQUENCE [LARGE SCALE GENOMIC DNA]</scope>
    <source>
        <strain evidence="2 3">CBS 114723</strain>
    </source>
</reference>
<accession>A0A2C5X2S5</accession>
<feature type="region of interest" description="Disordered" evidence="1">
    <location>
        <begin position="1"/>
        <end position="71"/>
    </location>
</feature>
<proteinExistence type="predicted"/>
<name>A0A2C5X2S5_9PEZI</name>
<protein>
    <submittedName>
        <fullName evidence="2">Uncharacterized protein</fullName>
    </submittedName>
</protein>
<evidence type="ECO:0000313" key="3">
    <source>
        <dbReference type="Proteomes" id="UP000222788"/>
    </source>
</evidence>
<keyword evidence="3" id="KW-1185">Reference proteome</keyword>
<feature type="compositionally biased region" description="Polar residues" evidence="1">
    <location>
        <begin position="45"/>
        <end position="64"/>
    </location>
</feature>
<dbReference type="EMBL" id="APWK03000063">
    <property type="protein sequence ID" value="PHH52567.1"/>
    <property type="molecule type" value="Genomic_DNA"/>
</dbReference>
<evidence type="ECO:0000256" key="1">
    <source>
        <dbReference type="SAM" id="MobiDB-lite"/>
    </source>
</evidence>
<dbReference type="AlphaFoldDB" id="A0A2C5X2S5"/>